<reference evidence="2 3" key="1">
    <citation type="submission" date="2016-12" db="EMBL/GenBank/DDBJ databases">
        <title>The draft genome sequence of Actinophytocola xinjiangensis.</title>
        <authorList>
            <person name="Wang W."/>
            <person name="Yuan L."/>
        </authorList>
    </citation>
    <scope>NUCLEOTIDE SEQUENCE [LARGE SCALE GENOMIC DNA]</scope>
    <source>
        <strain evidence="2 3">CGMCC 4.4663</strain>
    </source>
</reference>
<feature type="signal peptide" evidence="1">
    <location>
        <begin position="1"/>
        <end position="17"/>
    </location>
</feature>
<keyword evidence="3" id="KW-1185">Reference proteome</keyword>
<protein>
    <submittedName>
        <fullName evidence="2">Uncharacterized protein</fullName>
    </submittedName>
</protein>
<keyword evidence="1" id="KW-0732">Signal</keyword>
<accession>A0A7Z1AYD8</accession>
<dbReference type="AlphaFoldDB" id="A0A7Z1AYD8"/>
<name>A0A7Z1AYD8_9PSEU</name>
<sequence>MSAIVVTLALPTAAAQAEPACGTTPEQWVGYFPGINRQDSGDEWPLDHTITLTDGVLAVDTLINGWKRMPPYGDPVLTGDSLVWTTAESGVPGGEGETSRYTTESVTCANGVVQSFTGELFWVYQVPLGPVFWVYSSFTASRS</sequence>
<gene>
    <name evidence="2" type="ORF">BLA60_11575</name>
</gene>
<evidence type="ECO:0000313" key="2">
    <source>
        <dbReference type="EMBL" id="OLF11581.1"/>
    </source>
</evidence>
<proteinExistence type="predicted"/>
<dbReference type="EMBL" id="MSIF01000004">
    <property type="protein sequence ID" value="OLF11581.1"/>
    <property type="molecule type" value="Genomic_DNA"/>
</dbReference>
<feature type="chain" id="PRO_5038875061" evidence="1">
    <location>
        <begin position="18"/>
        <end position="143"/>
    </location>
</feature>
<evidence type="ECO:0000313" key="3">
    <source>
        <dbReference type="Proteomes" id="UP000185696"/>
    </source>
</evidence>
<organism evidence="2 3">
    <name type="scientific">Actinophytocola xinjiangensis</name>
    <dbReference type="NCBI Taxonomy" id="485602"/>
    <lineage>
        <taxon>Bacteria</taxon>
        <taxon>Bacillati</taxon>
        <taxon>Actinomycetota</taxon>
        <taxon>Actinomycetes</taxon>
        <taxon>Pseudonocardiales</taxon>
        <taxon>Pseudonocardiaceae</taxon>
    </lineage>
</organism>
<evidence type="ECO:0000256" key="1">
    <source>
        <dbReference type="SAM" id="SignalP"/>
    </source>
</evidence>
<dbReference type="Proteomes" id="UP000185696">
    <property type="component" value="Unassembled WGS sequence"/>
</dbReference>
<comment type="caution">
    <text evidence="2">The sequence shown here is derived from an EMBL/GenBank/DDBJ whole genome shotgun (WGS) entry which is preliminary data.</text>
</comment>